<keyword evidence="14" id="KW-1185">Reference proteome</keyword>
<comment type="similarity">
    <text evidence="2">Belongs to the IPP isomerase type 1 family.</text>
</comment>
<keyword evidence="9 13" id="KW-0413">Isomerase</keyword>
<keyword evidence="7" id="KW-0464">Manganese</keyword>
<dbReference type="Proteomes" id="UP000199208">
    <property type="component" value="Unassembled WGS sequence"/>
</dbReference>
<dbReference type="NCBIfam" id="NF002995">
    <property type="entry name" value="PRK03759.1"/>
    <property type="match status" value="1"/>
</dbReference>
<keyword evidence="5" id="KW-0479">Metal-binding</keyword>
<dbReference type="GO" id="GO:0046872">
    <property type="term" value="F:metal ion binding"/>
    <property type="evidence" value="ECO:0007669"/>
    <property type="project" value="UniProtKB-KW"/>
</dbReference>
<name>A0A1G5S592_9FIRM</name>
<evidence type="ECO:0000256" key="9">
    <source>
        <dbReference type="ARBA" id="ARBA00023235"/>
    </source>
</evidence>
<feature type="domain" description="Nudix hydrolase" evidence="12">
    <location>
        <begin position="39"/>
        <end position="175"/>
    </location>
</feature>
<dbReference type="HAMAP" id="MF_00202">
    <property type="entry name" value="Idi"/>
    <property type="match status" value="1"/>
</dbReference>
<feature type="active site" evidence="11">
    <location>
        <position position="126"/>
    </location>
</feature>
<proteinExistence type="inferred from homology"/>
<dbReference type="PANTHER" id="PTHR10885:SF0">
    <property type="entry name" value="ISOPENTENYL-DIPHOSPHATE DELTA-ISOMERASE"/>
    <property type="match status" value="1"/>
</dbReference>
<dbReference type="AlphaFoldDB" id="A0A1G5S592"/>
<dbReference type="GO" id="GO:0004452">
    <property type="term" value="F:isopentenyl-diphosphate delta-isomerase activity"/>
    <property type="evidence" value="ECO:0007669"/>
    <property type="project" value="UniProtKB-UniRule"/>
</dbReference>
<evidence type="ECO:0000256" key="6">
    <source>
        <dbReference type="ARBA" id="ARBA00022842"/>
    </source>
</evidence>
<dbReference type="UniPathway" id="UPA00059">
    <property type="reaction ID" value="UER00104"/>
</dbReference>
<dbReference type="RefSeq" id="WP_092592602.1">
    <property type="nucleotide sequence ID" value="NZ_FMWL01000019.1"/>
</dbReference>
<dbReference type="OrthoDB" id="9786032at2"/>
<dbReference type="EMBL" id="FMWL01000019">
    <property type="protein sequence ID" value="SCZ81503.1"/>
    <property type="molecule type" value="Genomic_DNA"/>
</dbReference>
<evidence type="ECO:0000259" key="12">
    <source>
        <dbReference type="PROSITE" id="PS51462"/>
    </source>
</evidence>
<dbReference type="InterPro" id="IPR011876">
    <property type="entry name" value="IsopentenylPP_isomerase_typ1"/>
</dbReference>
<dbReference type="CDD" id="cd02885">
    <property type="entry name" value="NUDIX_IPP_Isomerase"/>
    <property type="match status" value="1"/>
</dbReference>
<evidence type="ECO:0000256" key="3">
    <source>
        <dbReference type="ARBA" id="ARBA00012057"/>
    </source>
</evidence>
<evidence type="ECO:0000256" key="4">
    <source>
        <dbReference type="ARBA" id="ARBA00022490"/>
    </source>
</evidence>
<dbReference type="EC" id="5.3.3.2" evidence="3 10"/>
<dbReference type="SUPFAM" id="SSF55811">
    <property type="entry name" value="Nudix"/>
    <property type="match status" value="1"/>
</dbReference>
<evidence type="ECO:0000256" key="2">
    <source>
        <dbReference type="ARBA" id="ARBA00007579"/>
    </source>
</evidence>
<evidence type="ECO:0000313" key="13">
    <source>
        <dbReference type="EMBL" id="SCZ81503.1"/>
    </source>
</evidence>
<evidence type="ECO:0000256" key="10">
    <source>
        <dbReference type="NCBIfam" id="TIGR02150"/>
    </source>
</evidence>
<evidence type="ECO:0000256" key="11">
    <source>
        <dbReference type="PIRSR" id="PIRSR018427-1"/>
    </source>
</evidence>
<dbReference type="STRING" id="1120920.SAMN03080599_02826"/>
<evidence type="ECO:0000256" key="5">
    <source>
        <dbReference type="ARBA" id="ARBA00022723"/>
    </source>
</evidence>
<dbReference type="Gene3D" id="3.90.79.10">
    <property type="entry name" value="Nucleoside Triphosphate Pyrophosphohydrolase"/>
    <property type="match status" value="1"/>
</dbReference>
<sequence length="180" mass="20211">MAEKVKDTSTIGTDFVVLVDEDDRVLGTMGKMEAHEKGLLHRAFSVLLYNDAGEMLIQKRAAGKYHTPGLWANACCSHPRAGEGVLDAASRRLREELGIEIPPDALRSGGSFIYRASFDNGLTEHEFDTMVIGRFNGDVIRFNPQEVDAVNWISMEALKALVKEKPERFTPWFMEILKRL</sequence>
<dbReference type="InterPro" id="IPR056375">
    <property type="entry name" value="Idi_bact"/>
</dbReference>
<dbReference type="InterPro" id="IPR015797">
    <property type="entry name" value="NUDIX_hydrolase-like_dom_sf"/>
</dbReference>
<evidence type="ECO:0000256" key="1">
    <source>
        <dbReference type="ARBA" id="ARBA00004826"/>
    </source>
</evidence>
<dbReference type="PROSITE" id="PS51462">
    <property type="entry name" value="NUDIX"/>
    <property type="match status" value="1"/>
</dbReference>
<dbReference type="Pfam" id="PF00293">
    <property type="entry name" value="NUDIX"/>
    <property type="match status" value="1"/>
</dbReference>
<keyword evidence="6" id="KW-0460">Magnesium</keyword>
<feature type="active site" evidence="11">
    <location>
        <position position="76"/>
    </location>
</feature>
<dbReference type="GO" id="GO:0009240">
    <property type="term" value="P:isopentenyl diphosphate biosynthetic process"/>
    <property type="evidence" value="ECO:0007669"/>
    <property type="project" value="TreeGrafter"/>
</dbReference>
<gene>
    <name evidence="13" type="ORF">SAMN03080599_02826</name>
</gene>
<evidence type="ECO:0000256" key="8">
    <source>
        <dbReference type="ARBA" id="ARBA00023229"/>
    </source>
</evidence>
<dbReference type="GO" id="GO:0005737">
    <property type="term" value="C:cytoplasm"/>
    <property type="evidence" value="ECO:0007669"/>
    <property type="project" value="TreeGrafter"/>
</dbReference>
<dbReference type="PANTHER" id="PTHR10885">
    <property type="entry name" value="ISOPENTENYL-DIPHOSPHATE DELTA-ISOMERASE"/>
    <property type="match status" value="1"/>
</dbReference>
<reference evidence="13 14" key="1">
    <citation type="submission" date="2016-10" db="EMBL/GenBank/DDBJ databases">
        <authorList>
            <person name="de Groot N.N."/>
        </authorList>
    </citation>
    <scope>NUCLEOTIDE SEQUENCE [LARGE SCALE GENOMIC DNA]</scope>
    <source>
        <strain evidence="13 14">DSM 2784</strain>
    </source>
</reference>
<dbReference type="NCBIfam" id="TIGR02150">
    <property type="entry name" value="IPP_isom_1"/>
    <property type="match status" value="1"/>
</dbReference>
<keyword evidence="4" id="KW-0963">Cytoplasm</keyword>
<dbReference type="InterPro" id="IPR000086">
    <property type="entry name" value="NUDIX_hydrolase_dom"/>
</dbReference>
<accession>A0A1G5S592</accession>
<evidence type="ECO:0000256" key="7">
    <source>
        <dbReference type="ARBA" id="ARBA00023211"/>
    </source>
</evidence>
<dbReference type="PIRSF" id="PIRSF018427">
    <property type="entry name" value="Isopntndiph_ism"/>
    <property type="match status" value="1"/>
</dbReference>
<keyword evidence="8" id="KW-0414">Isoprene biosynthesis</keyword>
<comment type="pathway">
    <text evidence="1">Isoprenoid biosynthesis; dimethylallyl diphosphate biosynthesis; dimethylallyl diphosphate from isopentenyl diphosphate: step 1/1.</text>
</comment>
<dbReference type="GO" id="GO:0050992">
    <property type="term" value="P:dimethylallyl diphosphate biosynthetic process"/>
    <property type="evidence" value="ECO:0007669"/>
    <property type="project" value="UniProtKB-UniPathway"/>
</dbReference>
<organism evidence="13 14">
    <name type="scientific">Acidaminobacter hydrogenoformans DSM 2784</name>
    <dbReference type="NCBI Taxonomy" id="1120920"/>
    <lineage>
        <taxon>Bacteria</taxon>
        <taxon>Bacillati</taxon>
        <taxon>Bacillota</taxon>
        <taxon>Clostridia</taxon>
        <taxon>Peptostreptococcales</taxon>
        <taxon>Acidaminobacteraceae</taxon>
        <taxon>Acidaminobacter</taxon>
    </lineage>
</organism>
<evidence type="ECO:0000313" key="14">
    <source>
        <dbReference type="Proteomes" id="UP000199208"/>
    </source>
</evidence>
<protein>
    <recommendedName>
        <fullName evidence="3 10">Isopentenyl-diphosphate delta-isomerase</fullName>
        <ecNumber evidence="3 10">5.3.3.2</ecNumber>
    </recommendedName>
</protein>